<feature type="transmembrane region" description="Helical" evidence="7">
    <location>
        <begin position="259"/>
        <end position="283"/>
    </location>
</feature>
<dbReference type="PROSITE" id="PS50262">
    <property type="entry name" value="G_PROTEIN_RECEP_F1_2"/>
    <property type="match status" value="1"/>
</dbReference>
<dbReference type="GO" id="GO:0004930">
    <property type="term" value="F:G protein-coupled receptor activity"/>
    <property type="evidence" value="ECO:0007669"/>
    <property type="project" value="UniProtKB-KW"/>
</dbReference>
<dbReference type="PANTHER" id="PTHR45698:SF1">
    <property type="entry name" value="TRACE AMINE-ASSOCIATED RECEPTOR 13C-LIKE"/>
    <property type="match status" value="1"/>
</dbReference>
<dbReference type="AlphaFoldDB" id="A0A7I8V4S3"/>
<dbReference type="InterPro" id="IPR000276">
    <property type="entry name" value="GPCR_Rhodpsn"/>
</dbReference>
<dbReference type="Gene3D" id="1.20.1070.10">
    <property type="entry name" value="Rhodopsin 7-helix transmembrane proteins"/>
    <property type="match status" value="1"/>
</dbReference>
<evidence type="ECO:0000256" key="3">
    <source>
        <dbReference type="ARBA" id="ARBA00022989"/>
    </source>
</evidence>
<keyword evidence="5" id="KW-0807">Transducer</keyword>
<dbReference type="CDD" id="cd00637">
    <property type="entry name" value="7tm_classA_rhodopsin-like"/>
    <property type="match status" value="1"/>
</dbReference>
<dbReference type="PROSITE" id="PS00237">
    <property type="entry name" value="G_PROTEIN_RECEP_F1_1"/>
    <property type="match status" value="1"/>
</dbReference>
<feature type="transmembrane region" description="Helical" evidence="7">
    <location>
        <begin position="193"/>
        <end position="218"/>
    </location>
</feature>
<evidence type="ECO:0000256" key="7">
    <source>
        <dbReference type="SAM" id="Phobius"/>
    </source>
</evidence>
<dbReference type="Proteomes" id="UP000549394">
    <property type="component" value="Unassembled WGS sequence"/>
</dbReference>
<evidence type="ECO:0000256" key="6">
    <source>
        <dbReference type="SAM" id="MobiDB-lite"/>
    </source>
</evidence>
<feature type="domain" description="G-protein coupled receptors family 1 profile" evidence="8">
    <location>
        <begin position="42"/>
        <end position="314"/>
    </location>
</feature>
<proteinExistence type="inferred from homology"/>
<dbReference type="PANTHER" id="PTHR45698">
    <property type="entry name" value="TRACE AMINE-ASSOCIATED RECEPTOR 19N-RELATED"/>
    <property type="match status" value="1"/>
</dbReference>
<evidence type="ECO:0000256" key="2">
    <source>
        <dbReference type="ARBA" id="ARBA00022692"/>
    </source>
</evidence>
<dbReference type="PRINTS" id="PR00237">
    <property type="entry name" value="GPCRRHODOPSN"/>
</dbReference>
<dbReference type="Pfam" id="PF00001">
    <property type="entry name" value="7tm_1"/>
    <property type="match status" value="1"/>
</dbReference>
<keyword evidence="10" id="KW-1185">Reference proteome</keyword>
<evidence type="ECO:0000313" key="10">
    <source>
        <dbReference type="Proteomes" id="UP000549394"/>
    </source>
</evidence>
<reference evidence="9 10" key="1">
    <citation type="submission" date="2020-08" db="EMBL/GenBank/DDBJ databases">
        <authorList>
            <person name="Hejnol A."/>
        </authorList>
    </citation>
    <scope>NUCLEOTIDE SEQUENCE [LARGE SCALE GENOMIC DNA]</scope>
</reference>
<comment type="similarity">
    <text evidence="5">Belongs to the G-protein coupled receptor 1 family.</text>
</comment>
<dbReference type="InterPro" id="IPR017452">
    <property type="entry name" value="GPCR_Rhodpsn_7TM"/>
</dbReference>
<gene>
    <name evidence="9" type="ORF">DGYR_LOCUS41</name>
</gene>
<dbReference type="SMART" id="SM01381">
    <property type="entry name" value="7TM_GPCR_Srsx"/>
    <property type="match status" value="1"/>
</dbReference>
<organism evidence="9 10">
    <name type="scientific">Dimorphilus gyrociliatus</name>
    <dbReference type="NCBI Taxonomy" id="2664684"/>
    <lineage>
        <taxon>Eukaryota</taxon>
        <taxon>Metazoa</taxon>
        <taxon>Spiralia</taxon>
        <taxon>Lophotrochozoa</taxon>
        <taxon>Annelida</taxon>
        <taxon>Polychaeta</taxon>
        <taxon>Polychaeta incertae sedis</taxon>
        <taxon>Dinophilidae</taxon>
        <taxon>Dimorphilus</taxon>
    </lineage>
</organism>
<sequence>MNNSTNTNFTVVGGGTGGSKTDWSWEVFRLGSSAIAIFGIIGNFFVIFLMLRSPVRRVRIPNMLIINQSFLDIVTSIFIVIDKLGVNGDKTDEVTGIVLKETYCRLWKSQGILWSSMTGSTFNLCVISFERYLAIVWPFKHGRLVTKGRIKMCIIFTWLLGFTIKLSSIIPVHEVDENVDICRGWVNWPSLEVQQFVGIFIIFIEYLNPLIFMIYCYAHMMLRIIRQTDSATKGVKGEGSGNKSSEERERRMQRAGRNLFKTLLIVAIAFVICNSPSQIYFLLLNGGVKLKLGALYRFFTMTYFINAVINPILYTVQYEEFQKELKKLFCPKALTRDDSETENSKSSSYVTNQTKIN</sequence>
<dbReference type="SUPFAM" id="SSF81321">
    <property type="entry name" value="Family A G protein-coupled receptor-like"/>
    <property type="match status" value="1"/>
</dbReference>
<keyword evidence="2 5" id="KW-0812">Transmembrane</keyword>
<comment type="subcellular location">
    <subcellularLocation>
        <location evidence="1">Membrane</location>
    </subcellularLocation>
</comment>
<name>A0A7I8V4S3_9ANNE</name>
<evidence type="ECO:0000259" key="8">
    <source>
        <dbReference type="PROSITE" id="PS50262"/>
    </source>
</evidence>
<dbReference type="OrthoDB" id="10042731at2759"/>
<keyword evidence="3 7" id="KW-1133">Transmembrane helix</keyword>
<comment type="caution">
    <text evidence="9">The sequence shown here is derived from an EMBL/GenBank/DDBJ whole genome shotgun (WGS) entry which is preliminary data.</text>
</comment>
<evidence type="ECO:0000313" key="9">
    <source>
        <dbReference type="EMBL" id="CAD5110665.1"/>
    </source>
</evidence>
<dbReference type="EMBL" id="CAJFCJ010000001">
    <property type="protein sequence ID" value="CAD5110665.1"/>
    <property type="molecule type" value="Genomic_DNA"/>
</dbReference>
<accession>A0A7I8V4S3</accession>
<feature type="region of interest" description="Disordered" evidence="6">
    <location>
        <begin position="338"/>
        <end position="357"/>
    </location>
</feature>
<feature type="compositionally biased region" description="Polar residues" evidence="6">
    <location>
        <begin position="344"/>
        <end position="357"/>
    </location>
</feature>
<keyword evidence="4 7" id="KW-0472">Membrane</keyword>
<evidence type="ECO:0000256" key="4">
    <source>
        <dbReference type="ARBA" id="ARBA00023136"/>
    </source>
</evidence>
<protein>
    <recommendedName>
        <fullName evidence="8">G-protein coupled receptors family 1 profile domain-containing protein</fullName>
    </recommendedName>
</protein>
<keyword evidence="5" id="KW-0297">G-protein coupled receptor</keyword>
<feature type="transmembrane region" description="Helical" evidence="7">
    <location>
        <begin position="295"/>
        <end position="316"/>
    </location>
</feature>
<feature type="transmembrane region" description="Helical" evidence="7">
    <location>
        <begin position="153"/>
        <end position="173"/>
    </location>
</feature>
<evidence type="ECO:0000256" key="5">
    <source>
        <dbReference type="RuleBase" id="RU000688"/>
    </source>
</evidence>
<keyword evidence="5" id="KW-0675">Receptor</keyword>
<evidence type="ECO:0000256" key="1">
    <source>
        <dbReference type="ARBA" id="ARBA00004370"/>
    </source>
</evidence>
<dbReference type="GO" id="GO:0016020">
    <property type="term" value="C:membrane"/>
    <property type="evidence" value="ECO:0007669"/>
    <property type="project" value="UniProtKB-SubCell"/>
</dbReference>
<feature type="transmembrane region" description="Helical" evidence="7">
    <location>
        <begin position="30"/>
        <end position="51"/>
    </location>
</feature>